<evidence type="ECO:0000313" key="3">
    <source>
        <dbReference type="EMBL" id="PZP55862.1"/>
    </source>
</evidence>
<dbReference type="InterPro" id="IPR000326">
    <property type="entry name" value="PAP2/HPO"/>
</dbReference>
<evidence type="ECO:0000256" key="1">
    <source>
        <dbReference type="SAM" id="Phobius"/>
    </source>
</evidence>
<feature type="transmembrane region" description="Helical" evidence="1">
    <location>
        <begin position="139"/>
        <end position="157"/>
    </location>
</feature>
<proteinExistence type="predicted"/>
<dbReference type="Gene3D" id="1.20.144.10">
    <property type="entry name" value="Phosphatidic acid phosphatase type 2/haloperoxidase"/>
    <property type="match status" value="2"/>
</dbReference>
<dbReference type="CDD" id="cd03392">
    <property type="entry name" value="PAP2_like_2"/>
    <property type="match status" value="1"/>
</dbReference>
<dbReference type="SUPFAM" id="SSF48317">
    <property type="entry name" value="Acid phosphatase/Vanadium-dependent haloperoxidase"/>
    <property type="match status" value="1"/>
</dbReference>
<comment type="caution">
    <text evidence="3">The sequence shown here is derived from an EMBL/GenBank/DDBJ whole genome shotgun (WGS) entry which is preliminary data.</text>
</comment>
<dbReference type="EMBL" id="QFOT01000047">
    <property type="protein sequence ID" value="PZP55862.1"/>
    <property type="molecule type" value="Genomic_DNA"/>
</dbReference>
<dbReference type="SMART" id="SM00014">
    <property type="entry name" value="acidPPc"/>
    <property type="match status" value="1"/>
</dbReference>
<sequence length="227" mass="25196">MKIPSIEPVILFSLTLICAMIWGFWEIAEDVTEGDTHSIDTSILLMMRDAENREVAWGPVWFAEMMRDISSLGSMFVLSLFTLCSAVYLYMTKHARRAAYLVAAVIAGTILSNSLKLGFDRPRPDLVPHATETLTSSFPSSHSMMSAIVYLILGALLAQAQASRKLKIYFLSIAVFLTLIVGISRIYLGVHWPSDVMAGWLAGLVFACAFWTGERWLLKRAQGDNPA</sequence>
<evidence type="ECO:0000259" key="2">
    <source>
        <dbReference type="SMART" id="SM00014"/>
    </source>
</evidence>
<feature type="transmembrane region" description="Helical" evidence="1">
    <location>
        <begin position="69"/>
        <end position="91"/>
    </location>
</feature>
<feature type="transmembrane region" description="Helical" evidence="1">
    <location>
        <begin position="169"/>
        <end position="190"/>
    </location>
</feature>
<keyword evidence="1" id="KW-0812">Transmembrane</keyword>
<dbReference type="PANTHER" id="PTHR14969:SF13">
    <property type="entry name" value="AT30094P"/>
    <property type="match status" value="1"/>
</dbReference>
<dbReference type="Pfam" id="PF01569">
    <property type="entry name" value="PAP2"/>
    <property type="match status" value="1"/>
</dbReference>
<dbReference type="InterPro" id="IPR036938">
    <property type="entry name" value="PAP2/HPO_sf"/>
</dbReference>
<accession>A0A2W5HJK5</accession>
<feature type="transmembrane region" description="Helical" evidence="1">
    <location>
        <begin position="98"/>
        <end position="119"/>
    </location>
</feature>
<dbReference type="AlphaFoldDB" id="A0A2W5HJK5"/>
<feature type="domain" description="Phosphatidic acid phosphatase type 2/haloperoxidase" evidence="2">
    <location>
        <begin position="98"/>
        <end position="211"/>
    </location>
</feature>
<reference evidence="3 4" key="1">
    <citation type="submission" date="2017-08" db="EMBL/GenBank/DDBJ databases">
        <title>Infants hospitalized years apart are colonized by the same room-sourced microbial strains.</title>
        <authorList>
            <person name="Brooks B."/>
            <person name="Olm M.R."/>
            <person name="Firek B.A."/>
            <person name="Baker R."/>
            <person name="Thomas B.C."/>
            <person name="Morowitz M.J."/>
            <person name="Banfield J.F."/>
        </authorList>
    </citation>
    <scope>NUCLEOTIDE SEQUENCE [LARGE SCALE GENOMIC DNA]</scope>
    <source>
        <strain evidence="3">S2_006_000_R2_64</strain>
    </source>
</reference>
<name>A0A2W5HJK5_9BACT</name>
<protein>
    <submittedName>
        <fullName evidence="3">Phosphoesterase</fullName>
    </submittedName>
</protein>
<dbReference type="Proteomes" id="UP000249739">
    <property type="component" value="Unassembled WGS sequence"/>
</dbReference>
<feature type="transmembrane region" description="Helical" evidence="1">
    <location>
        <begin position="9"/>
        <end position="25"/>
    </location>
</feature>
<evidence type="ECO:0000313" key="4">
    <source>
        <dbReference type="Proteomes" id="UP000249739"/>
    </source>
</evidence>
<gene>
    <name evidence="3" type="ORF">DI586_05525</name>
</gene>
<keyword evidence="1" id="KW-0472">Membrane</keyword>
<keyword evidence="1" id="KW-1133">Transmembrane helix</keyword>
<feature type="transmembrane region" description="Helical" evidence="1">
    <location>
        <begin position="196"/>
        <end position="213"/>
    </location>
</feature>
<organism evidence="3 4">
    <name type="scientific">Micavibrio aeruginosavorus</name>
    <dbReference type="NCBI Taxonomy" id="349221"/>
    <lineage>
        <taxon>Bacteria</taxon>
        <taxon>Pseudomonadati</taxon>
        <taxon>Bdellovibrionota</taxon>
        <taxon>Bdellovibrionia</taxon>
        <taxon>Bdellovibrionales</taxon>
        <taxon>Pseudobdellovibrionaceae</taxon>
        <taxon>Micavibrio</taxon>
    </lineage>
</organism>
<dbReference type="PANTHER" id="PTHR14969">
    <property type="entry name" value="SPHINGOSINE-1-PHOSPHATE PHOSPHOHYDROLASE"/>
    <property type="match status" value="1"/>
</dbReference>